<feature type="transmembrane region" description="Helical" evidence="1">
    <location>
        <begin position="89"/>
        <end position="108"/>
    </location>
</feature>
<reference evidence="2" key="1">
    <citation type="submission" date="2013-12" db="EMBL/GenBank/DDBJ databases">
        <title>A Varibaculum cambriense genome reconstructed from a premature infant gut community with otherwise low bacterial novelty that shifts toward anaerobic metabolism during the third week of life.</title>
        <authorList>
            <person name="Brown C.T."/>
            <person name="Sharon I."/>
            <person name="Thomas B.C."/>
            <person name="Castelle C.J."/>
            <person name="Morowitz M.J."/>
            <person name="Banfield J.F."/>
        </authorList>
    </citation>
    <scope>NUCLEOTIDE SEQUENCE</scope>
</reference>
<gene>
    <name evidence="2" type="ORF">Q604_UNBC09716G0004</name>
</gene>
<proteinExistence type="predicted"/>
<accession>W1Y2S4</accession>
<keyword evidence="1" id="KW-1133">Transmembrane helix</keyword>
<evidence type="ECO:0000313" key="2">
    <source>
        <dbReference type="EMBL" id="ETJ35980.1"/>
    </source>
</evidence>
<name>W1Y2S4_9ZZZZ</name>
<evidence type="ECO:0000256" key="1">
    <source>
        <dbReference type="SAM" id="Phobius"/>
    </source>
</evidence>
<dbReference type="AlphaFoldDB" id="W1Y2S4"/>
<organism evidence="2">
    <name type="scientific">human gut metagenome</name>
    <dbReference type="NCBI Taxonomy" id="408170"/>
    <lineage>
        <taxon>unclassified sequences</taxon>
        <taxon>metagenomes</taxon>
        <taxon>organismal metagenomes</taxon>
    </lineage>
</organism>
<comment type="caution">
    <text evidence="2">The sequence shown here is derived from an EMBL/GenBank/DDBJ whole genome shotgun (WGS) entry which is preliminary data.</text>
</comment>
<keyword evidence="1" id="KW-0472">Membrane</keyword>
<dbReference type="EMBL" id="AZMM01009716">
    <property type="protein sequence ID" value="ETJ35980.1"/>
    <property type="molecule type" value="Genomic_DNA"/>
</dbReference>
<keyword evidence="1" id="KW-0812">Transmembrane</keyword>
<sequence>MLLKEGSKITLIKDNGILQQDENDFDFNIHMLNKIDSFILDKDIEISSNETIVVGSKNFICSKIEESIIKGNYILHGHFYMTVKEILELLPLIFIGAIFISIALSIMFKGTITIPSLF</sequence>
<protein>
    <submittedName>
        <fullName evidence="2">Uncharacterized protein</fullName>
    </submittedName>
</protein>